<keyword evidence="10" id="KW-0175">Coiled coil</keyword>
<dbReference type="Gramene" id="Kaladp0096s0078.1.v1.1">
    <property type="protein sequence ID" value="Kaladp0096s0078.1.v1.1"/>
    <property type="gene ID" value="Kaladp0096s0078.v1.1"/>
</dbReference>
<comment type="function">
    <text evidence="9">May transport inorganic phosphate (Pi).</text>
</comment>
<keyword evidence="3" id="KW-0813">Transport</keyword>
<dbReference type="EnsemblPlants" id="Kaladp0096s0078.1.v1.1">
    <property type="protein sequence ID" value="Kaladp0096s0078.1.v1.1"/>
    <property type="gene ID" value="Kaladp0096s0078.v1.1"/>
</dbReference>
<evidence type="ECO:0000256" key="11">
    <source>
        <dbReference type="SAM" id="Phobius"/>
    </source>
</evidence>
<name>A0A7N1A4H2_KALFE</name>
<dbReference type="CDD" id="cd14476">
    <property type="entry name" value="SPX_PHO1_like"/>
    <property type="match status" value="1"/>
</dbReference>
<dbReference type="PANTHER" id="PTHR10783:SF124">
    <property type="entry name" value="PHOSPHATE TRANSPORTER PHO1 HOMOLOG 9"/>
    <property type="match status" value="1"/>
</dbReference>
<evidence type="ECO:0000256" key="1">
    <source>
        <dbReference type="ARBA" id="ARBA00004651"/>
    </source>
</evidence>
<proteinExistence type="inferred from homology"/>
<evidence type="ECO:0000256" key="8">
    <source>
        <dbReference type="ARBA" id="ARBA00023136"/>
    </source>
</evidence>
<evidence type="ECO:0000256" key="9">
    <source>
        <dbReference type="ARBA" id="ARBA00043939"/>
    </source>
</evidence>
<feature type="transmembrane region" description="Helical" evidence="11">
    <location>
        <begin position="409"/>
        <end position="428"/>
    </location>
</feature>
<evidence type="ECO:0000313" key="14">
    <source>
        <dbReference type="EnsemblPlants" id="Kaladp0096s0078.1.v1.1"/>
    </source>
</evidence>
<feature type="transmembrane region" description="Helical" evidence="11">
    <location>
        <begin position="568"/>
        <end position="587"/>
    </location>
</feature>
<dbReference type="PANTHER" id="PTHR10783">
    <property type="entry name" value="XENOTROPIC AND POLYTROPIC RETROVIRUS RECEPTOR 1-RELATED"/>
    <property type="match status" value="1"/>
</dbReference>
<dbReference type="AlphaFoldDB" id="A0A7N1A4H2"/>
<dbReference type="OMA" id="TRDINLW"/>
<feature type="domain" description="SPX" evidence="13">
    <location>
        <begin position="1"/>
        <end position="273"/>
    </location>
</feature>
<evidence type="ECO:0000256" key="2">
    <source>
        <dbReference type="ARBA" id="ARBA00009665"/>
    </source>
</evidence>
<dbReference type="InterPro" id="IPR004331">
    <property type="entry name" value="SPX_dom"/>
</dbReference>
<dbReference type="GO" id="GO:0000822">
    <property type="term" value="F:inositol hexakisphosphate binding"/>
    <property type="evidence" value="ECO:0007669"/>
    <property type="project" value="TreeGrafter"/>
</dbReference>
<sequence length="736" mass="84510">MKFGKELQAQQVPEWQDAYMNYNFLKKLLKDVTHFKQQHKPAGLARRVSLYRAFSGLTCRGNEVSDTDDEEEEEKAILVSEIQENGCGGGGRSYQTMFLRCSDEGGEVELLFFKALDDELNKVVRFHKAKLDQILDEAQELSRQMDALIALRAKVDNPLSASTAADSNARRSGRVHMDVIQEVEMGGGEGAEDHVMINLAPDAPPESTSKLVLSYNKGELRRAEQVMSHAFIEFHKRLRLLKSYSFLNILAFSKIMKKYDKITSRSAGKDYMEMVERSDLGNSDKITKLMERVESTFIKHFSNGNRRKGMKTLRPTAVRERHRVSWFSGAFAGFSVALIFGIVTAILARNLLNSPGRTKYMNNIFPLYSFFGYIFLHMLLLSANIYFWRRYRVNYSFIFGFKRGVEIGYREVLLLSSALSALTLSGVLANLDMEMDPKTKDYGKFTELVPLGLLLVVVMVTFCPFNILYRPIRFFIIASAFRCVCAPLYKVTMEDNFLADQLTSQVQALRSLLFYGCYYGWGDFVRRSNSCAQSEVYKMFYFIVPVIPYWWRFAQCVRRMVEEKDKKHFFNGLKYLSTIAAVVMRTGQDLSRRRATGLNPQQDEGGWFLMAAISSGVATALNTYWDIVVDWGLLRRNSRHPWLRDKLLVSKKSAYFVAIILNVLLRLAWMQSVMGFTQAPFVHRKALTALVACLEIIRRGIWNFFRLENEHLNNVGKYRAFKAVPLPFCYEQGKEV</sequence>
<keyword evidence="7 11" id="KW-1133">Transmembrane helix</keyword>
<evidence type="ECO:0000259" key="13">
    <source>
        <dbReference type="PROSITE" id="PS51382"/>
    </source>
</evidence>
<feature type="coiled-coil region" evidence="10">
    <location>
        <begin position="124"/>
        <end position="151"/>
    </location>
</feature>
<feature type="transmembrane region" description="Helical" evidence="11">
    <location>
        <begin position="653"/>
        <end position="669"/>
    </location>
</feature>
<keyword evidence="5" id="KW-0592">Phosphate transport</keyword>
<accession>A0A7N1A4H2</accession>
<dbReference type="GO" id="GO:0006817">
    <property type="term" value="P:phosphate ion transport"/>
    <property type="evidence" value="ECO:0007669"/>
    <property type="project" value="UniProtKB-KW"/>
</dbReference>
<comment type="subcellular location">
    <subcellularLocation>
        <location evidence="1">Cell membrane</location>
        <topology evidence="1">Multi-pass membrane protein</topology>
    </subcellularLocation>
</comment>
<evidence type="ECO:0000256" key="6">
    <source>
        <dbReference type="ARBA" id="ARBA00022692"/>
    </source>
</evidence>
<dbReference type="InterPro" id="IPR004342">
    <property type="entry name" value="EXS_C"/>
</dbReference>
<feature type="domain" description="EXS" evidence="12">
    <location>
        <begin position="532"/>
        <end position="736"/>
    </location>
</feature>
<evidence type="ECO:0000313" key="15">
    <source>
        <dbReference type="Proteomes" id="UP000594263"/>
    </source>
</evidence>
<comment type="similarity">
    <text evidence="2">Belongs to the SYG1 (TC 2.A.94) family.</text>
</comment>
<reference evidence="14" key="1">
    <citation type="submission" date="2021-01" db="UniProtKB">
        <authorList>
            <consortium name="EnsemblPlants"/>
        </authorList>
    </citation>
    <scope>IDENTIFICATION</scope>
</reference>
<evidence type="ECO:0000256" key="4">
    <source>
        <dbReference type="ARBA" id="ARBA00022475"/>
    </source>
</evidence>
<evidence type="ECO:0000256" key="7">
    <source>
        <dbReference type="ARBA" id="ARBA00022989"/>
    </source>
</evidence>
<evidence type="ECO:0000256" key="5">
    <source>
        <dbReference type="ARBA" id="ARBA00022592"/>
    </source>
</evidence>
<feature type="transmembrane region" description="Helical" evidence="11">
    <location>
        <begin position="324"/>
        <end position="347"/>
    </location>
</feature>
<protein>
    <submittedName>
        <fullName evidence="14">Uncharacterized protein</fullName>
    </submittedName>
</protein>
<dbReference type="Pfam" id="PF03124">
    <property type="entry name" value="EXS"/>
    <property type="match status" value="1"/>
</dbReference>
<evidence type="ECO:0000259" key="12">
    <source>
        <dbReference type="PROSITE" id="PS51380"/>
    </source>
</evidence>
<keyword evidence="4" id="KW-1003">Cell membrane</keyword>
<dbReference type="Proteomes" id="UP000594263">
    <property type="component" value="Unplaced"/>
</dbReference>
<keyword evidence="15" id="KW-1185">Reference proteome</keyword>
<feature type="transmembrane region" description="Helical" evidence="11">
    <location>
        <begin position="607"/>
        <end position="633"/>
    </location>
</feature>
<dbReference type="GO" id="GO:0005802">
    <property type="term" value="C:trans-Golgi network"/>
    <property type="evidence" value="ECO:0007669"/>
    <property type="project" value="TreeGrafter"/>
</dbReference>
<dbReference type="PROSITE" id="PS51380">
    <property type="entry name" value="EXS"/>
    <property type="match status" value="1"/>
</dbReference>
<evidence type="ECO:0000256" key="3">
    <source>
        <dbReference type="ARBA" id="ARBA00022448"/>
    </source>
</evidence>
<dbReference type="GO" id="GO:0016036">
    <property type="term" value="P:cellular response to phosphate starvation"/>
    <property type="evidence" value="ECO:0007669"/>
    <property type="project" value="TreeGrafter"/>
</dbReference>
<keyword evidence="8 11" id="KW-0472">Membrane</keyword>
<dbReference type="InterPro" id="IPR034092">
    <property type="entry name" value="PHO1_SPX"/>
</dbReference>
<feature type="transmembrane region" description="Helical" evidence="11">
    <location>
        <begin position="448"/>
        <end position="469"/>
    </location>
</feature>
<dbReference type="Pfam" id="PF03105">
    <property type="entry name" value="SPX"/>
    <property type="match status" value="1"/>
</dbReference>
<dbReference type="PROSITE" id="PS51382">
    <property type="entry name" value="SPX"/>
    <property type="match status" value="1"/>
</dbReference>
<dbReference type="GO" id="GO:0005886">
    <property type="term" value="C:plasma membrane"/>
    <property type="evidence" value="ECO:0007669"/>
    <property type="project" value="UniProtKB-SubCell"/>
</dbReference>
<feature type="transmembrane region" description="Helical" evidence="11">
    <location>
        <begin position="367"/>
        <end position="388"/>
    </location>
</feature>
<keyword evidence="6 11" id="KW-0812">Transmembrane</keyword>
<organism evidence="14 15">
    <name type="scientific">Kalanchoe fedtschenkoi</name>
    <name type="common">Lavender scallops</name>
    <name type="synonym">South American air plant</name>
    <dbReference type="NCBI Taxonomy" id="63787"/>
    <lineage>
        <taxon>Eukaryota</taxon>
        <taxon>Viridiplantae</taxon>
        <taxon>Streptophyta</taxon>
        <taxon>Embryophyta</taxon>
        <taxon>Tracheophyta</taxon>
        <taxon>Spermatophyta</taxon>
        <taxon>Magnoliopsida</taxon>
        <taxon>eudicotyledons</taxon>
        <taxon>Gunneridae</taxon>
        <taxon>Pentapetalae</taxon>
        <taxon>Saxifragales</taxon>
        <taxon>Crassulaceae</taxon>
        <taxon>Kalanchoe</taxon>
    </lineage>
</organism>
<evidence type="ECO:0000256" key="10">
    <source>
        <dbReference type="SAM" id="Coils"/>
    </source>
</evidence>